<feature type="domain" description="NADP-dependent oxidoreductase" evidence="3">
    <location>
        <begin position="835"/>
        <end position="936"/>
    </location>
</feature>
<accession>A0ABQ8URJ6</accession>
<gene>
    <name evidence="5" type="ORF">PAPYR_3348</name>
</gene>
<dbReference type="Pfam" id="PF00248">
    <property type="entry name" value="Aldo_ket_red"/>
    <property type="match status" value="1"/>
</dbReference>
<dbReference type="EMBL" id="JAPMOS010000013">
    <property type="protein sequence ID" value="KAJ4460337.1"/>
    <property type="molecule type" value="Genomic_DNA"/>
</dbReference>
<evidence type="ECO:0000313" key="5">
    <source>
        <dbReference type="EMBL" id="KAJ4460337.1"/>
    </source>
</evidence>
<feature type="domain" description="Yeast cell wall synthesis Kre9/Knh1-like N-terminal" evidence="4">
    <location>
        <begin position="722"/>
        <end position="810"/>
    </location>
</feature>
<organism evidence="5 6">
    <name type="scientific">Paratrimastix pyriformis</name>
    <dbReference type="NCBI Taxonomy" id="342808"/>
    <lineage>
        <taxon>Eukaryota</taxon>
        <taxon>Metamonada</taxon>
        <taxon>Preaxostyla</taxon>
        <taxon>Paratrimastigidae</taxon>
        <taxon>Paratrimastix</taxon>
    </lineage>
</organism>
<evidence type="ECO:0000259" key="4">
    <source>
        <dbReference type="Pfam" id="PF10342"/>
    </source>
</evidence>
<dbReference type="SUPFAM" id="SSF51430">
    <property type="entry name" value="NAD(P)-linked oxidoreductase"/>
    <property type="match status" value="1"/>
</dbReference>
<dbReference type="Proteomes" id="UP001141327">
    <property type="component" value="Unassembled WGS sequence"/>
</dbReference>
<evidence type="ECO:0000313" key="6">
    <source>
        <dbReference type="Proteomes" id="UP001141327"/>
    </source>
</evidence>
<dbReference type="PRINTS" id="PR00069">
    <property type="entry name" value="ALDKETRDTASE"/>
</dbReference>
<dbReference type="PANTHER" id="PTHR11732">
    <property type="entry name" value="ALDO/KETO REDUCTASE"/>
    <property type="match status" value="1"/>
</dbReference>
<reference evidence="5" key="1">
    <citation type="journal article" date="2022" name="bioRxiv">
        <title>Genomics of Preaxostyla Flagellates Illuminates Evolutionary Transitions and the Path Towards Mitochondrial Loss.</title>
        <authorList>
            <person name="Novak L.V.F."/>
            <person name="Treitli S.C."/>
            <person name="Pyrih J."/>
            <person name="Halakuc P."/>
            <person name="Pipaliya S.V."/>
            <person name="Vacek V."/>
            <person name="Brzon O."/>
            <person name="Soukal P."/>
            <person name="Eme L."/>
            <person name="Dacks J.B."/>
            <person name="Karnkowska A."/>
            <person name="Elias M."/>
            <person name="Hampl V."/>
        </authorList>
    </citation>
    <scope>NUCLEOTIDE SEQUENCE</scope>
    <source>
        <strain evidence="5">RCP-MX</strain>
    </source>
</reference>
<keyword evidence="6" id="KW-1185">Reference proteome</keyword>
<dbReference type="InterPro" id="IPR023210">
    <property type="entry name" value="NADP_OxRdtase_dom"/>
</dbReference>
<dbReference type="Pfam" id="PF10342">
    <property type="entry name" value="Kre9_KNH"/>
    <property type="match status" value="2"/>
</dbReference>
<dbReference type="Gene3D" id="3.20.20.100">
    <property type="entry name" value="NADP-dependent oxidoreductase domain"/>
    <property type="match status" value="1"/>
</dbReference>
<feature type="chain" id="PRO_5046654250" evidence="2">
    <location>
        <begin position="23"/>
        <end position="1042"/>
    </location>
</feature>
<evidence type="ECO:0000256" key="1">
    <source>
        <dbReference type="ARBA" id="ARBA00022729"/>
    </source>
</evidence>
<sequence length="1042" mass="111940">MGQWNLALFGVLISCLFFSVLAANGDDLRPTSCSASSNCTQSFCGNATFPSGYYCTSGLQTVITCSWNNLGGYVNSRVTLRYRPWSTSSSPVSYIIKISDNFTAPTTTMWTSTTYSVTQCSLVEEVIAGVFVNQSTLQVQFVQASTGDAALALGHSSWAPLDSLRLVVAQQASITLAQPALGTVWRCGETQSIDWRWTGPHTSFNLSLIQGSTVIKLITFMPTPANVTEASYLWDIPNDIPQAANYRIRVASGSPGSTVTGTSLFFQIQQCLSITAPALLAQADAGEGHFSITWTALMGCSVDDLAISLQFQDANNDWQTERVINGSAPNKGQYLWAVPPSLGIDRTLYNIKIQETPSGPWARSSVFVINPVMQWVTPSRVAALNQTNVTVTLNGAARAQSGLAAMTMRLYENDTATGGPVPVVDLSPTPIPVVSGRAAQTFRWTVPRTVRPTRRALLWAGASPDGSGAWTGAHAWSGHFQVTNDHCIDFTSPPAGAQLESGTPYNVSWVAHCPLKGAYLALYREGSWVANLTGVMANLTGAGASWYNLTLPSLPTGSAYALHLVDSVNADLRGISPEVTVLACLDGPVGGPVAGYMDVFSPAKGAQLQAQQTITIQWRLRASLLAAFQPAEGQLVAVELLRDGVSALSLDATALFSQPAQAAADPVGQLVFTIPENLTTSTRYQVHLTPASHPQFDGYSSVFTLKMCKDVTTIQFRYPLMSTALSTNQPTTLLWDTVGCIIPKVDITLSRIFTSASASNGAILTLATRTPNNGTLAWTPPSTLTDATDYSITIADASSGVTGVSEFFAIRPLEPTPTPSEADFVVLNNGARMPRIGLGTWQSPDAEVKTAVKAAVEAGYRHIDTAYCYQNEGAVGQALEELFAEGKVRREELFITTKLWNTCHRPEHVLEACLRSLHELKLQSLDLYLVHYPIAWKFLPYPKTGFEPDSHPEIDHLAKGKTTSVEIGTASFPFWGPLPGCPNPCHPVRAEGAGCWSLLTGTRWLAAVGCCDTKCMCIRGDGGCGNFIQKDGSVARKTRVPK</sequence>
<comment type="caution">
    <text evidence="5">The sequence shown here is derived from an EMBL/GenBank/DDBJ whole genome shotgun (WGS) entry which is preliminary data.</text>
</comment>
<dbReference type="InterPro" id="IPR036812">
    <property type="entry name" value="NAD(P)_OxRdtase_dom_sf"/>
</dbReference>
<name>A0ABQ8URJ6_9EUKA</name>
<dbReference type="InterPro" id="IPR018170">
    <property type="entry name" value="Aldo/ket_reductase_CS"/>
</dbReference>
<dbReference type="InterPro" id="IPR018466">
    <property type="entry name" value="Kre9/Knh1-like_N"/>
</dbReference>
<evidence type="ECO:0000259" key="3">
    <source>
        <dbReference type="Pfam" id="PF00248"/>
    </source>
</evidence>
<proteinExistence type="predicted"/>
<feature type="signal peptide" evidence="2">
    <location>
        <begin position="1"/>
        <end position="22"/>
    </location>
</feature>
<evidence type="ECO:0000256" key="2">
    <source>
        <dbReference type="SAM" id="SignalP"/>
    </source>
</evidence>
<keyword evidence="1 2" id="KW-0732">Signal</keyword>
<dbReference type="PROSITE" id="PS00798">
    <property type="entry name" value="ALDOKETO_REDUCTASE_1"/>
    <property type="match status" value="1"/>
</dbReference>
<dbReference type="InterPro" id="IPR020471">
    <property type="entry name" value="AKR"/>
</dbReference>
<feature type="domain" description="Yeast cell wall synthesis Kre9/Knh1-like N-terminal" evidence="4">
    <location>
        <begin position="178"/>
        <end position="266"/>
    </location>
</feature>
<protein>
    <submittedName>
        <fullName evidence="5">Oxidoreductase</fullName>
    </submittedName>
</protein>